<dbReference type="STRING" id="50990.A0A4Y7QID9"/>
<comment type="function">
    <text evidence="2">Component of the FACT complex, a general chromatin factor that acts to reorganize nucleosomes. The FACT complex is involved in multiple processes that require DNA as a template such as mRNA elongation, DNA replication and DNA repair. During transcription elongation the FACT complex acts as a histone chaperone that both destabilizes and restores nucleosomal structure. It facilitates the passage of RNA polymerase II and transcription by promoting the dissociation of one histone H2A-H2B dimer from the nucleosome, then subsequently promotes the reestablishment of the nucleosome following the passage of RNA polymerase II.</text>
</comment>
<evidence type="ECO:0000313" key="6">
    <source>
        <dbReference type="Proteomes" id="UP000294933"/>
    </source>
</evidence>
<feature type="region of interest" description="Disordered" evidence="3">
    <location>
        <begin position="80"/>
        <end position="109"/>
    </location>
</feature>
<dbReference type="InterPro" id="IPR011993">
    <property type="entry name" value="PH-like_dom_sf"/>
</dbReference>
<organism evidence="5 6">
    <name type="scientific">Rickenella mellea</name>
    <dbReference type="NCBI Taxonomy" id="50990"/>
    <lineage>
        <taxon>Eukaryota</taxon>
        <taxon>Fungi</taxon>
        <taxon>Dikarya</taxon>
        <taxon>Basidiomycota</taxon>
        <taxon>Agaricomycotina</taxon>
        <taxon>Agaricomycetes</taxon>
        <taxon>Hymenochaetales</taxon>
        <taxon>Rickenellaceae</taxon>
        <taxon>Rickenella</taxon>
    </lineage>
</organism>
<dbReference type="InterPro" id="IPR050454">
    <property type="entry name" value="RTT106/SSRP1_HistChap/FACT"/>
</dbReference>
<protein>
    <recommendedName>
        <fullName evidence="4">Histone chaperone RTT106/FACT complex subunit SPT16-like middle domain-containing protein</fullName>
    </recommendedName>
</protein>
<comment type="similarity">
    <text evidence="1">Belongs to the RTT106 family.</text>
</comment>
<evidence type="ECO:0000256" key="1">
    <source>
        <dbReference type="ARBA" id="ARBA00006159"/>
    </source>
</evidence>
<sequence length="547" mass="59621">MATPFIDSVLTFLPDHDGINSQISNFCSEHHVLRQLLDTLLRFSLGQPCPYASTEATLLENWNVKQSDCMKSFDSFAERSTGKRARTDEDSDPSTTNKKRKVNSDPALDGTPRFTLHALSVTSPVRKKVDVTITDTSIRLTNPATKDLESAIPLSSLTRAFLVPNMGKNKNKPRWTVILISGDTWDRKQEKADKESGADGQVQVIFGVDAAPTAAKDLLTTTTYPDEPVKHEKGSDTYPHLKKFLSFLPPSIQLLEASDNPSKAPTPGAQFSSTAGYAYVDAYRAAKEGSLHFMNVGILWGENKPCEFFALQDIARDEDGTGAAGVKILTATGRTFSLFVRRRFATGDSGSGDDEGEFEGEETEFAMIDGKEKENVSQWIRTHRHLFGKRSIAPSTKKIHEGSSATAKDAEAAEEDLADDSDASDEDFVTDSESDGGSATSSDSEEEGAGSKRQSSRSAKSGNDDDDDDEADGEDEAVESEEDSQDEEDNQSNQSDRMSASNHPLLREGAMPRLSRAAVDAVVGMVEDDMGVISWKGTPDEEDELDE</sequence>
<gene>
    <name evidence="5" type="ORF">BD410DRAFT_480510</name>
</gene>
<name>A0A4Y7QID9_9AGAM</name>
<dbReference type="InterPro" id="IPR013719">
    <property type="entry name" value="RTT106/SPT16-like_middle_dom"/>
</dbReference>
<dbReference type="GO" id="GO:0042393">
    <property type="term" value="F:histone binding"/>
    <property type="evidence" value="ECO:0007669"/>
    <property type="project" value="TreeGrafter"/>
</dbReference>
<dbReference type="EMBL" id="ML170160">
    <property type="protein sequence ID" value="TDL27008.1"/>
    <property type="molecule type" value="Genomic_DNA"/>
</dbReference>
<evidence type="ECO:0000259" key="4">
    <source>
        <dbReference type="SMART" id="SM01287"/>
    </source>
</evidence>
<dbReference type="Pfam" id="PF08512">
    <property type="entry name" value="Rttp106-like_middle"/>
    <property type="match status" value="1"/>
</dbReference>
<dbReference type="OrthoDB" id="75754at2759"/>
<evidence type="ECO:0000256" key="3">
    <source>
        <dbReference type="SAM" id="MobiDB-lite"/>
    </source>
</evidence>
<evidence type="ECO:0000313" key="5">
    <source>
        <dbReference type="EMBL" id="TDL27008.1"/>
    </source>
</evidence>
<reference evidence="5 6" key="1">
    <citation type="submission" date="2018-06" db="EMBL/GenBank/DDBJ databases">
        <title>A transcriptomic atlas of mushroom development highlights an independent origin of complex multicellularity.</title>
        <authorList>
            <consortium name="DOE Joint Genome Institute"/>
            <person name="Krizsan K."/>
            <person name="Almasi E."/>
            <person name="Merenyi Z."/>
            <person name="Sahu N."/>
            <person name="Viragh M."/>
            <person name="Koszo T."/>
            <person name="Mondo S."/>
            <person name="Kiss B."/>
            <person name="Balint B."/>
            <person name="Kues U."/>
            <person name="Barry K."/>
            <person name="Hegedus J.C."/>
            <person name="Henrissat B."/>
            <person name="Johnson J."/>
            <person name="Lipzen A."/>
            <person name="Ohm R."/>
            <person name="Nagy I."/>
            <person name="Pangilinan J."/>
            <person name="Yan J."/>
            <person name="Xiong Y."/>
            <person name="Grigoriev I.V."/>
            <person name="Hibbett D.S."/>
            <person name="Nagy L.G."/>
        </authorList>
    </citation>
    <scope>NUCLEOTIDE SEQUENCE [LARGE SCALE GENOMIC DNA]</scope>
    <source>
        <strain evidence="5 6">SZMC22713</strain>
    </source>
</reference>
<dbReference type="GO" id="GO:0031491">
    <property type="term" value="F:nucleosome binding"/>
    <property type="evidence" value="ECO:0007669"/>
    <property type="project" value="TreeGrafter"/>
</dbReference>
<feature type="compositionally biased region" description="Acidic residues" evidence="3">
    <location>
        <begin position="412"/>
        <end position="434"/>
    </location>
</feature>
<accession>A0A4Y7QID9</accession>
<feature type="compositionally biased region" description="Acidic residues" evidence="3">
    <location>
        <begin position="464"/>
        <end position="490"/>
    </location>
</feature>
<proteinExistence type="inferred from homology"/>
<dbReference type="PANTHER" id="PTHR45849:SF3">
    <property type="entry name" value="HISTONE CHAPERONE RTT106"/>
    <property type="match status" value="1"/>
</dbReference>
<feature type="region of interest" description="Disordered" evidence="3">
    <location>
        <begin position="391"/>
        <end position="512"/>
    </location>
</feature>
<dbReference type="SUPFAM" id="SSF50729">
    <property type="entry name" value="PH domain-like"/>
    <property type="match status" value="1"/>
</dbReference>
<feature type="domain" description="Histone chaperone RTT106/FACT complex subunit SPT16-like middle" evidence="4">
    <location>
        <begin position="277"/>
        <end position="390"/>
    </location>
</feature>
<keyword evidence="6" id="KW-1185">Reference proteome</keyword>
<dbReference type="Gene3D" id="2.30.29.30">
    <property type="entry name" value="Pleckstrin-homology domain (PH domain)/Phosphotyrosine-binding domain (PTB)"/>
    <property type="match status" value="1"/>
</dbReference>
<dbReference type="VEuPathDB" id="FungiDB:BD410DRAFT_480510"/>
<dbReference type="SMART" id="SM01287">
    <property type="entry name" value="Rtt106"/>
    <property type="match status" value="1"/>
</dbReference>
<dbReference type="Proteomes" id="UP000294933">
    <property type="component" value="Unassembled WGS sequence"/>
</dbReference>
<evidence type="ECO:0000256" key="2">
    <source>
        <dbReference type="ARBA" id="ARBA00025370"/>
    </source>
</evidence>
<dbReference type="PANTHER" id="PTHR45849">
    <property type="entry name" value="FACT COMPLEX SUBUNIT SSRP1"/>
    <property type="match status" value="1"/>
</dbReference>
<dbReference type="AlphaFoldDB" id="A0A4Y7QID9"/>